<reference evidence="1" key="2">
    <citation type="journal article" date="2021" name="PeerJ">
        <title>Extensive microbial diversity within the chicken gut microbiome revealed by metagenomics and culture.</title>
        <authorList>
            <person name="Gilroy R."/>
            <person name="Ravi A."/>
            <person name="Getino M."/>
            <person name="Pursley I."/>
            <person name="Horton D.L."/>
            <person name="Alikhan N.F."/>
            <person name="Baker D."/>
            <person name="Gharbi K."/>
            <person name="Hall N."/>
            <person name="Watson M."/>
            <person name="Adriaenssens E.M."/>
            <person name="Foster-Nyarko E."/>
            <person name="Jarju S."/>
            <person name="Secka A."/>
            <person name="Antonio M."/>
            <person name="Oren A."/>
            <person name="Chaudhuri R.R."/>
            <person name="La Ragione R."/>
            <person name="Hildebrand F."/>
            <person name="Pallen M.J."/>
        </authorList>
    </citation>
    <scope>NUCLEOTIDE SEQUENCE</scope>
    <source>
        <strain evidence="1">CHK165-10780</strain>
    </source>
</reference>
<reference evidence="1" key="1">
    <citation type="submission" date="2020-10" db="EMBL/GenBank/DDBJ databases">
        <authorList>
            <person name="Gilroy R."/>
        </authorList>
    </citation>
    <scope>NUCLEOTIDE SEQUENCE</scope>
    <source>
        <strain evidence="1">CHK165-10780</strain>
    </source>
</reference>
<dbReference type="InterPro" id="IPR036249">
    <property type="entry name" value="Thioredoxin-like_sf"/>
</dbReference>
<dbReference type="SUPFAM" id="SSF52833">
    <property type="entry name" value="Thioredoxin-like"/>
    <property type="match status" value="1"/>
</dbReference>
<protein>
    <submittedName>
        <fullName evidence="1">Uncharacterized protein</fullName>
    </submittedName>
</protein>
<comment type="caution">
    <text evidence="1">The sequence shown here is derived from an EMBL/GenBank/DDBJ whole genome shotgun (WGS) entry which is preliminary data.</text>
</comment>
<evidence type="ECO:0000313" key="1">
    <source>
        <dbReference type="EMBL" id="HIQ64947.1"/>
    </source>
</evidence>
<sequence>RSLYISSDEVLKLLDSGTGIIYIGSPKNSDCREIIPILMSVSAELGVDEVYYFDATSIRDEKERNPETNEIETITEGTEEYYDIVSRLEEYLPTYEGLEDETIKRLYFPTVVAVKNGEVVAAHTGSIDEDGTSEEELKNIYKDMIEKTRN</sequence>
<gene>
    <name evidence="1" type="ORF">IAC85_04320</name>
</gene>
<proteinExistence type="predicted"/>
<dbReference type="Proteomes" id="UP000886725">
    <property type="component" value="Unassembled WGS sequence"/>
</dbReference>
<accession>A0A9D0YZR0</accession>
<organism evidence="1 2">
    <name type="scientific">Candidatus Faecenecus gallistercoris</name>
    <dbReference type="NCBI Taxonomy" id="2840793"/>
    <lineage>
        <taxon>Bacteria</taxon>
        <taxon>Bacillati</taxon>
        <taxon>Bacillota</taxon>
        <taxon>Bacillota incertae sedis</taxon>
        <taxon>Candidatus Faecenecus</taxon>
    </lineage>
</organism>
<evidence type="ECO:0000313" key="2">
    <source>
        <dbReference type="Proteomes" id="UP000886725"/>
    </source>
</evidence>
<dbReference type="EMBL" id="DVFU01000082">
    <property type="protein sequence ID" value="HIQ64947.1"/>
    <property type="molecule type" value="Genomic_DNA"/>
</dbReference>
<dbReference type="Gene3D" id="3.40.30.10">
    <property type="entry name" value="Glutaredoxin"/>
    <property type="match status" value="1"/>
</dbReference>
<feature type="non-terminal residue" evidence="1">
    <location>
        <position position="1"/>
    </location>
</feature>
<name>A0A9D0YZR0_9FIRM</name>
<dbReference type="AlphaFoldDB" id="A0A9D0YZR0"/>